<keyword evidence="1" id="KW-0812">Transmembrane</keyword>
<accession>A0A218XRH3</accession>
<comment type="caution">
    <text evidence="2">The sequence shown here is derived from an EMBL/GenBank/DDBJ whole genome shotgun (WGS) entry which is preliminary data.</text>
</comment>
<dbReference type="PANTHER" id="PTHR33103">
    <property type="entry name" value="OS01G0153900 PROTEIN"/>
    <property type="match status" value="1"/>
</dbReference>
<organism evidence="2 4">
    <name type="scientific">Punica granatum</name>
    <name type="common">Pomegranate</name>
    <dbReference type="NCBI Taxonomy" id="22663"/>
    <lineage>
        <taxon>Eukaryota</taxon>
        <taxon>Viridiplantae</taxon>
        <taxon>Streptophyta</taxon>
        <taxon>Embryophyta</taxon>
        <taxon>Tracheophyta</taxon>
        <taxon>Spermatophyta</taxon>
        <taxon>Magnoliopsida</taxon>
        <taxon>eudicotyledons</taxon>
        <taxon>Gunneridae</taxon>
        <taxon>Pentapetalae</taxon>
        <taxon>rosids</taxon>
        <taxon>malvids</taxon>
        <taxon>Myrtales</taxon>
        <taxon>Lythraceae</taxon>
        <taxon>Punica</taxon>
    </lineage>
</organism>
<protein>
    <submittedName>
        <fullName evidence="2">Uncharacterized protein</fullName>
    </submittedName>
</protein>
<dbReference type="EMBL" id="PGOL01000196">
    <property type="protein sequence ID" value="PKI74671.1"/>
    <property type="molecule type" value="Genomic_DNA"/>
</dbReference>
<name>A0A218XRH3_PUNGR</name>
<dbReference type="Proteomes" id="UP000233551">
    <property type="component" value="Unassembled WGS sequence"/>
</dbReference>
<evidence type="ECO:0000256" key="1">
    <source>
        <dbReference type="SAM" id="Phobius"/>
    </source>
</evidence>
<reference evidence="2" key="2">
    <citation type="submission" date="2017-06" db="EMBL/GenBank/DDBJ databases">
        <title>The pomegranate genome and the genomics of punicalagin biosynthesis.</title>
        <authorList>
            <person name="Xu C."/>
        </authorList>
    </citation>
    <scope>NUCLEOTIDE SEQUENCE [LARGE SCALE GENOMIC DNA]</scope>
    <source>
        <tissue evidence="2">Fresh leaf</tissue>
    </source>
</reference>
<dbReference type="EMBL" id="MTKT01000813">
    <property type="protein sequence ID" value="OWM87534.1"/>
    <property type="molecule type" value="Genomic_DNA"/>
</dbReference>
<sequence>MAARVGSISFSLKLHVDMANNTVLFAEADKDFVDFLFYVLTLPLGAVTGIIAKPAMLGCLGNLYERLENLRSDYFALQPVKNGLMRTTTGCIYSTSARIMQLLPPKKTNETTYYCCSG</sequence>
<evidence type="ECO:0000313" key="3">
    <source>
        <dbReference type="EMBL" id="PKI74671.1"/>
    </source>
</evidence>
<dbReference type="STRING" id="22663.A0A218XRH3"/>
<dbReference type="PANTHER" id="PTHR33103:SF19">
    <property type="entry name" value="OS09G0544700 PROTEIN"/>
    <property type="match status" value="1"/>
</dbReference>
<keyword evidence="1" id="KW-0472">Membrane</keyword>
<feature type="transmembrane region" description="Helical" evidence="1">
    <location>
        <begin position="35"/>
        <end position="52"/>
    </location>
</feature>
<keyword evidence="5" id="KW-1185">Reference proteome</keyword>
<reference evidence="3 5" key="3">
    <citation type="submission" date="2017-11" db="EMBL/GenBank/DDBJ databases">
        <title>De-novo sequencing of pomegranate (Punica granatum L.) genome.</title>
        <authorList>
            <person name="Akparov Z."/>
            <person name="Amiraslanov A."/>
            <person name="Hajiyeva S."/>
            <person name="Abbasov M."/>
            <person name="Kaur K."/>
            <person name="Hamwieh A."/>
            <person name="Solovyev V."/>
            <person name="Salamov A."/>
            <person name="Braich B."/>
            <person name="Kosarev P."/>
            <person name="Mahmoud A."/>
            <person name="Hajiyev E."/>
            <person name="Babayeva S."/>
            <person name="Izzatullayeva V."/>
            <person name="Mammadov A."/>
            <person name="Mammadov A."/>
            <person name="Sharifova S."/>
            <person name="Ojaghi J."/>
            <person name="Eynullazada K."/>
            <person name="Bayramov B."/>
            <person name="Abdulazimova A."/>
            <person name="Shahmuradov I."/>
        </authorList>
    </citation>
    <scope>NUCLEOTIDE SEQUENCE [LARGE SCALE GENOMIC DNA]</scope>
    <source>
        <strain evidence="3">AG2017</strain>
        <strain evidence="5">cv. AG2017</strain>
        <tissue evidence="3">Leaf</tissue>
    </source>
</reference>
<reference evidence="4" key="1">
    <citation type="journal article" date="2017" name="Plant J.">
        <title>The pomegranate (Punica granatum L.) genome and the genomics of punicalagin biosynthesis.</title>
        <authorList>
            <person name="Qin G."/>
            <person name="Xu C."/>
            <person name="Ming R."/>
            <person name="Tang H."/>
            <person name="Guyot R."/>
            <person name="Kramer E.M."/>
            <person name="Hu Y."/>
            <person name="Yi X."/>
            <person name="Qi Y."/>
            <person name="Xu X."/>
            <person name="Gao Z."/>
            <person name="Pan H."/>
            <person name="Jian J."/>
            <person name="Tian Y."/>
            <person name="Yue Z."/>
            <person name="Xu Y."/>
        </authorList>
    </citation>
    <scope>NUCLEOTIDE SEQUENCE [LARGE SCALE GENOMIC DNA]</scope>
    <source>
        <strain evidence="4">cv. Dabenzi</strain>
    </source>
</reference>
<dbReference type="Pfam" id="PF05056">
    <property type="entry name" value="DUF674"/>
    <property type="match status" value="1"/>
</dbReference>
<dbReference type="Proteomes" id="UP000197138">
    <property type="component" value="Unassembled WGS sequence"/>
</dbReference>
<dbReference type="InterPro" id="IPR007750">
    <property type="entry name" value="DUF674"/>
</dbReference>
<proteinExistence type="predicted"/>
<evidence type="ECO:0000313" key="2">
    <source>
        <dbReference type="EMBL" id="OWM87534.1"/>
    </source>
</evidence>
<gene>
    <name evidence="2" type="ORF">CDL15_Pgr022646</name>
    <name evidence="3" type="ORF">CRG98_004998</name>
</gene>
<evidence type="ECO:0000313" key="4">
    <source>
        <dbReference type="Proteomes" id="UP000197138"/>
    </source>
</evidence>
<evidence type="ECO:0000313" key="5">
    <source>
        <dbReference type="Proteomes" id="UP000233551"/>
    </source>
</evidence>
<dbReference type="AlphaFoldDB" id="A0A218XRH3"/>
<keyword evidence="1" id="KW-1133">Transmembrane helix</keyword>